<comment type="similarity">
    <text evidence="3">Belongs to the vitamin-B12 independent methionine synthase family.</text>
</comment>
<feature type="binding site" evidence="11">
    <location>
        <position position="498"/>
    </location>
    <ligand>
        <name>L-methionine</name>
        <dbReference type="ChEBI" id="CHEBI:57844"/>
    </ligand>
</feature>
<feature type="active site" description="Proton donor" evidence="13">
    <location>
        <position position="708"/>
    </location>
</feature>
<proteinExistence type="inferred from homology"/>
<feature type="domain" description="Cobalamin-independent methionine synthase MetE C-terminal/archaeal" evidence="14">
    <location>
        <begin position="440"/>
        <end position="762"/>
    </location>
</feature>
<dbReference type="PANTHER" id="PTHR30519">
    <property type="entry name" value="5-METHYLTETRAHYDROPTEROYLTRIGLUTAMATE--HOMOCYSTEINE METHYLTRANSFERASE"/>
    <property type="match status" value="1"/>
</dbReference>
<comment type="cofactor">
    <cofactor evidence="12">
        <name>Zn(2+)</name>
        <dbReference type="ChEBI" id="CHEBI:29105"/>
    </cofactor>
    <text evidence="12">Binds 2 Zn(2+) ions per subunit.</text>
</comment>
<feature type="binding site" evidence="11">
    <location>
        <position position="22"/>
    </location>
    <ligand>
        <name>5-methyltetrahydropteroyltri-L-glutamate</name>
        <dbReference type="ChEBI" id="CHEBI:58207"/>
    </ligand>
</feature>
<evidence type="ECO:0000256" key="1">
    <source>
        <dbReference type="ARBA" id="ARBA00002777"/>
    </source>
</evidence>
<evidence type="ECO:0000256" key="3">
    <source>
        <dbReference type="ARBA" id="ARBA00009553"/>
    </source>
</evidence>
<dbReference type="PIRSF" id="PIRSF000382">
    <property type="entry name" value="MeTrfase_B12_ind"/>
    <property type="match status" value="1"/>
</dbReference>
<feature type="binding site" evidence="12">
    <location>
        <position position="655"/>
    </location>
    <ligand>
        <name>Zn(2+)</name>
        <dbReference type="ChEBI" id="CHEBI:29105"/>
        <label>1</label>
        <note>catalytic</note>
    </ligand>
</feature>
<dbReference type="EMBL" id="JAFEUZ010000028">
    <property type="protein sequence ID" value="KAG5474232.1"/>
    <property type="molecule type" value="Genomic_DNA"/>
</dbReference>
<dbReference type="GO" id="GO:0032259">
    <property type="term" value="P:methylation"/>
    <property type="evidence" value="ECO:0007669"/>
    <property type="project" value="UniProtKB-KW"/>
</dbReference>
<dbReference type="Pfam" id="PF01717">
    <property type="entry name" value="Meth_synt_2"/>
    <property type="match status" value="1"/>
</dbReference>
<dbReference type="NCBIfam" id="TIGR01371">
    <property type="entry name" value="met_syn_B12ind"/>
    <property type="match status" value="1"/>
</dbReference>
<feature type="domain" description="Cobalamin-independent methionine synthase MetE N-terminal" evidence="15">
    <location>
        <begin position="7"/>
        <end position="325"/>
    </location>
</feature>
<feature type="binding site" evidence="11">
    <location>
        <begin position="529"/>
        <end position="530"/>
    </location>
    <ligand>
        <name>5-methyltetrahydropteroyltri-L-glutamate</name>
        <dbReference type="ChEBI" id="CHEBI:58207"/>
    </ligand>
</feature>
<evidence type="ECO:0000256" key="4">
    <source>
        <dbReference type="ARBA" id="ARBA00012034"/>
    </source>
</evidence>
<dbReference type="InterPro" id="IPR013215">
    <property type="entry name" value="Cbl-indep_Met_Synth_N"/>
</dbReference>
<dbReference type="GO" id="GO:0008270">
    <property type="term" value="F:zinc ion binding"/>
    <property type="evidence" value="ECO:0007669"/>
    <property type="project" value="InterPro"/>
</dbReference>
<feature type="binding site" evidence="11">
    <location>
        <position position="125"/>
    </location>
    <ligand>
        <name>5-methyltetrahydropteroyltri-L-glutamate</name>
        <dbReference type="ChEBI" id="CHEBI:58207"/>
    </ligand>
</feature>
<dbReference type="InterPro" id="IPR006276">
    <property type="entry name" value="Cobalamin-indep_Met_synthase"/>
</dbReference>
<dbReference type="GO" id="GO:0009086">
    <property type="term" value="P:methionine biosynthetic process"/>
    <property type="evidence" value="ECO:0007669"/>
    <property type="project" value="UniProtKB-KW"/>
</dbReference>
<evidence type="ECO:0000313" key="16">
    <source>
        <dbReference type="EMBL" id="KAG5474232.1"/>
    </source>
</evidence>
<accession>A0A836KIM4</accession>
<comment type="pathway">
    <text evidence="2">Amino-acid biosynthesis; L-methionine biosynthesis via de novo pathway; L-methionine from L-homocysteine (MetE route): step 1/1.</text>
</comment>
<name>A0A836KIM4_9TRYP</name>
<dbReference type="RefSeq" id="XP_067177174.1">
    <property type="nucleotide sequence ID" value="XM_067320564.1"/>
</dbReference>
<evidence type="ECO:0000313" key="17">
    <source>
        <dbReference type="Proteomes" id="UP000673552"/>
    </source>
</evidence>
<feature type="binding site" evidence="11">
    <location>
        <begin position="445"/>
        <end position="447"/>
    </location>
    <ligand>
        <name>L-methionine</name>
        <dbReference type="ChEBI" id="CHEBI:57844"/>
    </ligand>
</feature>
<dbReference type="InterPro" id="IPR002629">
    <property type="entry name" value="Met_Synth_C/arc"/>
</dbReference>
<feature type="binding site" evidence="12">
    <location>
        <position position="657"/>
    </location>
    <ligand>
        <name>Zn(2+)</name>
        <dbReference type="ChEBI" id="CHEBI:29105"/>
        <label>1</label>
        <note>catalytic</note>
    </ligand>
</feature>
<organism evidence="16 17">
    <name type="scientific">Leishmania martiniquensis</name>
    <dbReference type="NCBI Taxonomy" id="1580590"/>
    <lineage>
        <taxon>Eukaryota</taxon>
        <taxon>Discoba</taxon>
        <taxon>Euglenozoa</taxon>
        <taxon>Kinetoplastea</taxon>
        <taxon>Metakinetoplastina</taxon>
        <taxon>Trypanosomatida</taxon>
        <taxon>Trypanosomatidae</taxon>
        <taxon>Leishmaniinae</taxon>
        <taxon>Leishmania</taxon>
    </lineage>
</organism>
<dbReference type="EC" id="2.1.1.14" evidence="4"/>
<evidence type="ECO:0000256" key="6">
    <source>
        <dbReference type="ARBA" id="ARBA00022605"/>
    </source>
</evidence>
<keyword evidence="7" id="KW-0808">Transferase</keyword>
<evidence type="ECO:0000256" key="11">
    <source>
        <dbReference type="PIRSR" id="PIRSR000382-1"/>
    </source>
</evidence>
<reference evidence="16 17" key="1">
    <citation type="submission" date="2021-03" db="EMBL/GenBank/DDBJ databases">
        <title>Leishmania (Mundinia) martiniquensis Genome sequencing and assembly.</title>
        <authorList>
            <person name="Almutairi H."/>
            <person name="Gatherer D."/>
        </authorList>
    </citation>
    <scope>NUCLEOTIDE SEQUENCE [LARGE SCALE GENOMIC DNA]</scope>
    <source>
        <strain evidence="16">LSCM1</strain>
    </source>
</reference>
<keyword evidence="10" id="KW-0486">Methionine biosynthesis</keyword>
<dbReference type="OrthoDB" id="276697at2759"/>
<dbReference type="HAMAP" id="MF_00172">
    <property type="entry name" value="Meth_synth"/>
    <property type="match status" value="1"/>
</dbReference>
<feature type="binding site" evidence="11">
    <location>
        <position position="575"/>
    </location>
    <ligand>
        <name>5-methyltetrahydropteroyltri-L-glutamate</name>
        <dbReference type="ChEBI" id="CHEBI:58207"/>
    </ligand>
</feature>
<evidence type="ECO:0000259" key="15">
    <source>
        <dbReference type="Pfam" id="PF08267"/>
    </source>
</evidence>
<evidence type="ECO:0000256" key="7">
    <source>
        <dbReference type="ARBA" id="ARBA00022679"/>
    </source>
</evidence>
<dbReference type="NCBIfam" id="NF003556">
    <property type="entry name" value="PRK05222.1"/>
    <property type="match status" value="1"/>
</dbReference>
<feature type="binding site" evidence="12">
    <location>
        <position position="679"/>
    </location>
    <ligand>
        <name>Zn(2+)</name>
        <dbReference type="ChEBI" id="CHEBI:29105"/>
        <label>1</label>
        <note>catalytic</note>
    </ligand>
</feature>
<feature type="binding site" evidence="11">
    <location>
        <position position="613"/>
    </location>
    <ligand>
        <name>L-methionine</name>
        <dbReference type="ChEBI" id="CHEBI:57844"/>
    </ligand>
</feature>
<dbReference type="Pfam" id="PF08267">
    <property type="entry name" value="Meth_synt_1"/>
    <property type="match status" value="1"/>
</dbReference>
<gene>
    <name evidence="16" type="ORF">LSCM1_03010</name>
</gene>
<dbReference type="GO" id="GO:0003871">
    <property type="term" value="F:5-methyltetrahydropteroyltriglutamate-homocysteine S-methyltransferase activity"/>
    <property type="evidence" value="ECO:0007669"/>
    <property type="project" value="UniProtKB-EC"/>
</dbReference>
<dbReference type="GeneID" id="92513076"/>
<dbReference type="Gene3D" id="3.20.20.210">
    <property type="match status" value="2"/>
</dbReference>
<dbReference type="SUPFAM" id="SSF51726">
    <property type="entry name" value="UROD/MetE-like"/>
    <property type="match status" value="2"/>
</dbReference>
<feature type="binding site" evidence="11">
    <location>
        <begin position="445"/>
        <end position="447"/>
    </location>
    <ligand>
        <name>L-homocysteine</name>
        <dbReference type="ChEBI" id="CHEBI:58199"/>
    </ligand>
</feature>
<comment type="function">
    <text evidence="1">Catalyzes the transfer of a methyl group from 5-methyltetrahydrofolate to homocysteine resulting in methionine formation.</text>
</comment>
<protein>
    <recommendedName>
        <fullName evidence="4">5-methyltetrahydropteroyltriglutamate--homocysteine S-methyltransferase</fullName>
        <ecNumber evidence="4">2.1.1.14</ecNumber>
    </recommendedName>
</protein>
<evidence type="ECO:0000256" key="9">
    <source>
        <dbReference type="ARBA" id="ARBA00022833"/>
    </source>
</evidence>
<feature type="binding site" evidence="12">
    <location>
        <position position="740"/>
    </location>
    <ligand>
        <name>Zn(2+)</name>
        <dbReference type="ChEBI" id="CHEBI:29105"/>
        <label>1</label>
        <note>catalytic</note>
    </ligand>
</feature>
<evidence type="ECO:0000259" key="14">
    <source>
        <dbReference type="Pfam" id="PF01717"/>
    </source>
</evidence>
<dbReference type="InterPro" id="IPR038071">
    <property type="entry name" value="UROD/MetE-like_sf"/>
</dbReference>
<comment type="caution">
    <text evidence="16">The sequence shown here is derived from an EMBL/GenBank/DDBJ whole genome shotgun (WGS) entry which is preliminary data.</text>
</comment>
<dbReference type="UniPathway" id="UPA00051">
    <property type="reaction ID" value="UER00082"/>
</dbReference>
<evidence type="ECO:0000256" key="8">
    <source>
        <dbReference type="ARBA" id="ARBA00022723"/>
    </source>
</evidence>
<feature type="binding site" evidence="11">
    <location>
        <position position="613"/>
    </location>
    <ligand>
        <name>L-homocysteine</name>
        <dbReference type="ChEBI" id="CHEBI:58199"/>
    </ligand>
</feature>
<sequence length="770" mass="86160">MPSLVTTHTLGFPRVGEERELKKALESYWRGDMTEAALRQVGSDLRKRHLRQQSERGVDLLPVGDFAWYDHVLTTSLMLGNVPLRHRAGDGAAADLDTLFRVARGRAPTGAPAAASEMTKWFNTNYHYIVPEFASASAAFSLSWMQLFEEVEEAKALFGAERLKPVLLGPVTYVYLGKVKGEKPFDRASLLPKLVPVYAEIFKRLAALGVKWVQIDEPALVLELEPSWRAAYEETYRDLRAVIGHEVKLLLTTYFEDVSHHLPLIISLPVNGLHIDLSVQAASALDVERVLPADWVLSAGVVNGRNVWRSDLQAAYQVLASLRTQSPGRAVWIGTSCSLLHSPINLECETALEAEVKEWLAFALQKCGELKLLADAVATASEATVAEYSVPLLARQHTERVVRREVRDRVAGLTATDARRSDPFPQRWLVQQETLKLPLWPTTTIGSFPQTAEVRAQRLAHKKGRTDKQTYEAQLKEHIAYAIRQQEEIALDVLVHGEAERNDMVEYFGELLEGFAFTQNGWVQSYGSRCVKPPIIVGDVWRPRPMTVSWAAYAQSLTQRPVKGMLTGPVTILCWSFVREDLSRQSVAEQLALAIRDEVCDLARAGIQVIQVDEPGLREGLPLQRSKWEEYLDWASRSFRVSTSGVAPQTQIHTHMCYAEVNDVIKTIAAMDADVISIEASRSDMEPLKSFTDFTYPNSVGPGVYDIHSPNIPTTQSIVDLLRKAAEHLPVRQLWVNPDCGLKTRTWDECRAALHNMVAAAAELRRIKPE</sequence>
<dbReference type="CDD" id="cd03312">
    <property type="entry name" value="CIMS_N_terminal_like"/>
    <property type="match status" value="1"/>
</dbReference>
<keyword evidence="17" id="KW-1185">Reference proteome</keyword>
<dbReference type="KEGG" id="lmat:92513076"/>
<keyword evidence="8 12" id="KW-0479">Metal-binding</keyword>
<dbReference type="FunFam" id="3.20.20.210:FF:000003">
    <property type="entry name" value="5-methyltetrahydropteroyltriglutamate--homocysteine methyltransferase"/>
    <property type="match status" value="1"/>
</dbReference>
<evidence type="ECO:0000256" key="5">
    <source>
        <dbReference type="ARBA" id="ARBA00022603"/>
    </source>
</evidence>
<evidence type="ECO:0000256" key="13">
    <source>
        <dbReference type="PIRSR" id="PIRSR000382-3"/>
    </source>
</evidence>
<keyword evidence="6" id="KW-0028">Amino-acid biosynthesis</keyword>
<keyword evidence="9 12" id="KW-0862">Zinc</keyword>
<dbReference type="AlphaFoldDB" id="A0A836KIM4"/>
<dbReference type="Proteomes" id="UP000673552">
    <property type="component" value="Chromosome 28"/>
</dbReference>
<evidence type="ECO:0000256" key="12">
    <source>
        <dbReference type="PIRSR" id="PIRSR000382-2"/>
    </source>
</evidence>
<dbReference type="CDD" id="cd03311">
    <property type="entry name" value="CIMS_C_terminal_like"/>
    <property type="match status" value="1"/>
</dbReference>
<evidence type="ECO:0000256" key="10">
    <source>
        <dbReference type="ARBA" id="ARBA00023167"/>
    </source>
</evidence>
<keyword evidence="5" id="KW-0489">Methyltransferase</keyword>
<evidence type="ECO:0000256" key="2">
    <source>
        <dbReference type="ARBA" id="ARBA00004681"/>
    </source>
</evidence>